<name>K9WFN5_9CYAN</name>
<dbReference type="RefSeq" id="WP_015183367.1">
    <property type="nucleotide sequence ID" value="NC_019738.1"/>
</dbReference>
<dbReference type="AlphaFoldDB" id="K9WFN5"/>
<proteinExistence type="predicted"/>
<dbReference type="HOGENOM" id="CLU_2479892_0_0_3"/>
<dbReference type="EMBL" id="CP003630">
    <property type="protein sequence ID" value="AFZ19225.1"/>
    <property type="molecule type" value="Genomic_DNA"/>
</dbReference>
<reference evidence="1 2" key="1">
    <citation type="submission" date="2012-06" db="EMBL/GenBank/DDBJ databases">
        <title>Finished chromosome of genome of Microcoleus sp. PCC 7113.</title>
        <authorList>
            <consortium name="US DOE Joint Genome Institute"/>
            <person name="Gugger M."/>
            <person name="Coursin T."/>
            <person name="Rippka R."/>
            <person name="Tandeau De Marsac N."/>
            <person name="Huntemann M."/>
            <person name="Wei C.-L."/>
            <person name="Han J."/>
            <person name="Detter J.C."/>
            <person name="Han C."/>
            <person name="Tapia R."/>
            <person name="Chen A."/>
            <person name="Kyrpides N."/>
            <person name="Mavromatis K."/>
            <person name="Markowitz V."/>
            <person name="Szeto E."/>
            <person name="Ivanova N."/>
            <person name="Pagani I."/>
            <person name="Pati A."/>
            <person name="Goodwin L."/>
            <person name="Nordberg H.P."/>
            <person name="Cantor M.N."/>
            <person name="Hua S.X."/>
            <person name="Woyke T."/>
            <person name="Kerfeld C.A."/>
        </authorList>
    </citation>
    <scope>NUCLEOTIDE SEQUENCE [LARGE SCALE GENOMIC DNA]</scope>
    <source>
        <strain evidence="1 2">PCC 7113</strain>
    </source>
</reference>
<evidence type="ECO:0000313" key="1">
    <source>
        <dbReference type="EMBL" id="AFZ19225.1"/>
    </source>
</evidence>
<dbReference type="KEGG" id="mic:Mic7113_3499"/>
<dbReference type="Proteomes" id="UP000010471">
    <property type="component" value="Chromosome"/>
</dbReference>
<sequence length="87" mass="9689">MSNNNKEQLNLFNQPIEVLVEAACTVERASMLVGRSKGCVYSQLRQNQQFRRDVATGTWNVYPTGKKDGSILVNVAFAPTGNTWKVV</sequence>
<dbReference type="OrthoDB" id="465207at2"/>
<dbReference type="STRING" id="1173027.Mic7113_3499"/>
<organism evidence="1 2">
    <name type="scientific">Allocoleopsis franciscana PCC 7113</name>
    <dbReference type="NCBI Taxonomy" id="1173027"/>
    <lineage>
        <taxon>Bacteria</taxon>
        <taxon>Bacillati</taxon>
        <taxon>Cyanobacteriota</taxon>
        <taxon>Cyanophyceae</taxon>
        <taxon>Coleofasciculales</taxon>
        <taxon>Coleofasciculaceae</taxon>
        <taxon>Allocoleopsis</taxon>
        <taxon>Allocoleopsis franciscana</taxon>
    </lineage>
</organism>
<protein>
    <submittedName>
        <fullName evidence="1">Uncharacterized protein</fullName>
    </submittedName>
</protein>
<keyword evidence="2" id="KW-1185">Reference proteome</keyword>
<accession>K9WFN5</accession>
<gene>
    <name evidence="1" type="ORF">Mic7113_3499</name>
</gene>
<evidence type="ECO:0000313" key="2">
    <source>
        <dbReference type="Proteomes" id="UP000010471"/>
    </source>
</evidence>